<feature type="transmembrane region" description="Helical" evidence="1">
    <location>
        <begin position="134"/>
        <end position="154"/>
    </location>
</feature>
<protein>
    <submittedName>
        <fullName evidence="2">Uncharacterized protein</fullName>
    </submittedName>
</protein>
<dbReference type="Proteomes" id="UP000324897">
    <property type="component" value="Chromosome 6"/>
</dbReference>
<sequence>MAGMVRRVMVAPVLVLDLLMYIVVIGFASWNLNHFINGQTNHPVLSRVDPCAGIGGNGATFYFLMFAILAGVVGAASKLAGIHHVRVWRGDSLAAAAASGIIAWAVTALAFGLACKEIHVGGYRGWRLRVLEGFVIVLAFTQLVYVFMLHAGLFGNQFPHHGAAGGDYAHGHEPKGTATV</sequence>
<proteinExistence type="predicted"/>
<reference evidence="2 3" key="1">
    <citation type="journal article" date="2019" name="Sci. Rep.">
        <title>A high-quality genome of Eragrostis curvula grass provides insights into Poaceae evolution and supports new strategies to enhance forage quality.</title>
        <authorList>
            <person name="Carballo J."/>
            <person name="Santos B.A.C.M."/>
            <person name="Zappacosta D."/>
            <person name="Garbus I."/>
            <person name="Selva J.P."/>
            <person name="Gallo C.A."/>
            <person name="Diaz A."/>
            <person name="Albertini E."/>
            <person name="Caccamo M."/>
            <person name="Echenique V."/>
        </authorList>
    </citation>
    <scope>NUCLEOTIDE SEQUENCE [LARGE SCALE GENOMIC DNA]</scope>
    <source>
        <strain evidence="3">cv. Victoria</strain>
        <tissue evidence="2">Leaf</tissue>
    </source>
</reference>
<evidence type="ECO:0000313" key="2">
    <source>
        <dbReference type="EMBL" id="TVU50115.1"/>
    </source>
</evidence>
<keyword evidence="1" id="KW-0812">Transmembrane</keyword>
<gene>
    <name evidence="2" type="ORF">EJB05_01472</name>
</gene>
<dbReference type="Gramene" id="TVU50115">
    <property type="protein sequence ID" value="TVU50115"/>
    <property type="gene ID" value="EJB05_01472"/>
</dbReference>
<keyword evidence="3" id="KW-1185">Reference proteome</keyword>
<feature type="transmembrane region" description="Helical" evidence="1">
    <location>
        <begin position="59"/>
        <end position="81"/>
    </location>
</feature>
<evidence type="ECO:0000313" key="3">
    <source>
        <dbReference type="Proteomes" id="UP000324897"/>
    </source>
</evidence>
<dbReference type="AlphaFoldDB" id="A0A5J9WQF1"/>
<feature type="transmembrane region" description="Helical" evidence="1">
    <location>
        <begin position="93"/>
        <end position="114"/>
    </location>
</feature>
<keyword evidence="1" id="KW-0472">Membrane</keyword>
<dbReference type="OrthoDB" id="1919377at2759"/>
<dbReference type="InterPro" id="IPR008390">
    <property type="entry name" value="AWPM-19"/>
</dbReference>
<dbReference type="PANTHER" id="PTHR33294">
    <property type="entry name" value="AWPM-19-LIKE FAMILY PROTEIN"/>
    <property type="match status" value="1"/>
</dbReference>
<dbReference type="PANTHER" id="PTHR33294:SF5">
    <property type="entry name" value="AWPM-19-LIKE FAMILY PROTEIN"/>
    <property type="match status" value="1"/>
</dbReference>
<feature type="transmembrane region" description="Helical" evidence="1">
    <location>
        <begin position="9"/>
        <end position="30"/>
    </location>
</feature>
<evidence type="ECO:0000256" key="1">
    <source>
        <dbReference type="SAM" id="Phobius"/>
    </source>
</evidence>
<organism evidence="2 3">
    <name type="scientific">Eragrostis curvula</name>
    <name type="common">weeping love grass</name>
    <dbReference type="NCBI Taxonomy" id="38414"/>
    <lineage>
        <taxon>Eukaryota</taxon>
        <taxon>Viridiplantae</taxon>
        <taxon>Streptophyta</taxon>
        <taxon>Embryophyta</taxon>
        <taxon>Tracheophyta</taxon>
        <taxon>Spermatophyta</taxon>
        <taxon>Magnoliopsida</taxon>
        <taxon>Liliopsida</taxon>
        <taxon>Poales</taxon>
        <taxon>Poaceae</taxon>
        <taxon>PACMAD clade</taxon>
        <taxon>Chloridoideae</taxon>
        <taxon>Eragrostideae</taxon>
        <taxon>Eragrostidinae</taxon>
        <taxon>Eragrostis</taxon>
    </lineage>
</organism>
<dbReference type="EMBL" id="RWGY01000002">
    <property type="protein sequence ID" value="TVU50115.1"/>
    <property type="molecule type" value="Genomic_DNA"/>
</dbReference>
<comment type="caution">
    <text evidence="2">The sequence shown here is derived from an EMBL/GenBank/DDBJ whole genome shotgun (WGS) entry which is preliminary data.</text>
</comment>
<accession>A0A5J9WQF1</accession>
<keyword evidence="1" id="KW-1133">Transmembrane helix</keyword>
<name>A0A5J9WQF1_9POAL</name>
<dbReference type="Pfam" id="PF05512">
    <property type="entry name" value="AWPM-19"/>
    <property type="match status" value="1"/>
</dbReference>